<evidence type="ECO:0000256" key="1">
    <source>
        <dbReference type="SAM" id="MobiDB-lite"/>
    </source>
</evidence>
<dbReference type="InterPro" id="IPR044852">
    <property type="entry name" value="WBP2-like"/>
</dbReference>
<dbReference type="EMBL" id="KZ084096">
    <property type="protein sequence ID" value="OSD04464.1"/>
    <property type="molecule type" value="Genomic_DNA"/>
</dbReference>
<sequence length="195" mass="20687">MSLNGASINASRQPNPLPHELAIRSVDTGVEVVLQIPDATSGGSSTSSGSSGPRKLKNIGGIWLTDQRLIFVSAQPSQGSQSFDSLTVPLTAIISTQFEQPRFAGNYLAIEIKASPGGGLVDGTRAEIRFKDKGIFEFTSVLEKTRERAIYMKRQSADEEEGLPAYTTPGPSGASTPYAAGDVPDENPPGYEESL</sequence>
<dbReference type="GO" id="GO:0031490">
    <property type="term" value="F:chromatin DNA binding"/>
    <property type="evidence" value="ECO:0007669"/>
    <property type="project" value="TreeGrafter"/>
</dbReference>
<evidence type="ECO:0000313" key="3">
    <source>
        <dbReference type="Proteomes" id="UP000193067"/>
    </source>
</evidence>
<feature type="region of interest" description="Disordered" evidence="1">
    <location>
        <begin position="154"/>
        <end position="195"/>
    </location>
</feature>
<dbReference type="PANTHER" id="PTHR31606">
    <property type="entry name" value="WW DOMAIN BINDING PROTEIN 2, ISOFORM E"/>
    <property type="match status" value="1"/>
</dbReference>
<evidence type="ECO:0008006" key="4">
    <source>
        <dbReference type="Google" id="ProtNLM"/>
    </source>
</evidence>
<protein>
    <recommendedName>
        <fullName evidence="4">GRAM domain-containing protein</fullName>
    </recommendedName>
</protein>
<dbReference type="CDD" id="cd13214">
    <property type="entry name" value="PH-GRAM_WBP2"/>
    <property type="match status" value="1"/>
</dbReference>
<evidence type="ECO:0000313" key="2">
    <source>
        <dbReference type="EMBL" id="OSD04464.1"/>
    </source>
</evidence>
<accession>A0A1Y2IV26</accession>
<dbReference type="AlphaFoldDB" id="A0A1Y2IV26"/>
<dbReference type="PANTHER" id="PTHR31606:SF1">
    <property type="entry name" value="WW DOMAIN BINDING PROTEIN 2, ISOFORM E"/>
    <property type="match status" value="1"/>
</dbReference>
<dbReference type="OrthoDB" id="1259151at2759"/>
<proteinExistence type="predicted"/>
<dbReference type="GO" id="GO:0005634">
    <property type="term" value="C:nucleus"/>
    <property type="evidence" value="ECO:0007669"/>
    <property type="project" value="TreeGrafter"/>
</dbReference>
<dbReference type="Proteomes" id="UP000193067">
    <property type="component" value="Unassembled WGS sequence"/>
</dbReference>
<name>A0A1Y2IV26_TRAC3</name>
<organism evidence="2 3">
    <name type="scientific">Trametes coccinea (strain BRFM310)</name>
    <name type="common">Pycnoporus coccineus</name>
    <dbReference type="NCBI Taxonomy" id="1353009"/>
    <lineage>
        <taxon>Eukaryota</taxon>
        <taxon>Fungi</taxon>
        <taxon>Dikarya</taxon>
        <taxon>Basidiomycota</taxon>
        <taxon>Agaricomycotina</taxon>
        <taxon>Agaricomycetes</taxon>
        <taxon>Polyporales</taxon>
        <taxon>Polyporaceae</taxon>
        <taxon>Trametes</taxon>
    </lineage>
</organism>
<dbReference type="SUPFAM" id="SSF50729">
    <property type="entry name" value="PH domain-like"/>
    <property type="match status" value="1"/>
</dbReference>
<gene>
    <name evidence="2" type="ORF">PYCCODRAFT_1423918</name>
</gene>
<dbReference type="STRING" id="1353009.A0A1Y2IV26"/>
<reference evidence="2 3" key="1">
    <citation type="journal article" date="2015" name="Biotechnol. Biofuels">
        <title>Enhanced degradation of softwood versus hardwood by the white-rot fungus Pycnoporus coccineus.</title>
        <authorList>
            <person name="Couturier M."/>
            <person name="Navarro D."/>
            <person name="Chevret D."/>
            <person name="Henrissat B."/>
            <person name="Piumi F."/>
            <person name="Ruiz-Duenas F.J."/>
            <person name="Martinez A.T."/>
            <person name="Grigoriev I.V."/>
            <person name="Riley R."/>
            <person name="Lipzen A."/>
            <person name="Berrin J.G."/>
            <person name="Master E.R."/>
            <person name="Rosso M.N."/>
        </authorList>
    </citation>
    <scope>NUCLEOTIDE SEQUENCE [LARGE SCALE GENOMIC DNA]</scope>
    <source>
        <strain evidence="2 3">BRFM310</strain>
    </source>
</reference>
<keyword evidence="3" id="KW-1185">Reference proteome</keyword>
<dbReference type="GO" id="GO:0003713">
    <property type="term" value="F:transcription coactivator activity"/>
    <property type="evidence" value="ECO:0007669"/>
    <property type="project" value="InterPro"/>
</dbReference>